<evidence type="ECO:0000256" key="1">
    <source>
        <dbReference type="ARBA" id="ARBA00001968"/>
    </source>
</evidence>
<keyword evidence="7" id="KW-0539">Nucleus</keyword>
<dbReference type="AlphaFoldDB" id="A0AAW2KT95"/>
<evidence type="ECO:0000256" key="7">
    <source>
        <dbReference type="ARBA" id="ARBA00023242"/>
    </source>
</evidence>
<evidence type="ECO:0000256" key="2">
    <source>
        <dbReference type="ARBA" id="ARBA00004123"/>
    </source>
</evidence>
<proteinExistence type="inferred from homology"/>
<sequence length="195" mass="21983">MRSGHTVSKHFHAVLHAVCKLHTVLLARLTLITEDCLDPRWKWFKGYLGALDGTFIDVRLPKHEKGRYRTRKGQVAVNVLSVFNPNLQFIYVLSGWEGSAADSHVLRDAIHRDGGLHVSTVIEKLQHVSYVVPFANSLIQNEIPDDLLELEIPDARDSVAEINVECVSTIENNPIWSAWSDDLASAMYAEWLSRA</sequence>
<comment type="similarity">
    <text evidence="3">Belongs to the HARBI1 family.</text>
</comment>
<evidence type="ECO:0000313" key="10">
    <source>
        <dbReference type="EMBL" id="KAL0308783.1"/>
    </source>
</evidence>
<reference evidence="10" key="2">
    <citation type="journal article" date="2024" name="Plant">
        <title>Genomic evolution and insights into agronomic trait innovations of Sesamum species.</title>
        <authorList>
            <person name="Miao H."/>
            <person name="Wang L."/>
            <person name="Qu L."/>
            <person name="Liu H."/>
            <person name="Sun Y."/>
            <person name="Le M."/>
            <person name="Wang Q."/>
            <person name="Wei S."/>
            <person name="Zheng Y."/>
            <person name="Lin W."/>
            <person name="Duan Y."/>
            <person name="Cao H."/>
            <person name="Xiong S."/>
            <person name="Wang X."/>
            <person name="Wei L."/>
            <person name="Li C."/>
            <person name="Ma Q."/>
            <person name="Ju M."/>
            <person name="Zhao R."/>
            <person name="Li G."/>
            <person name="Mu C."/>
            <person name="Tian Q."/>
            <person name="Mei H."/>
            <person name="Zhang T."/>
            <person name="Gao T."/>
            <person name="Zhang H."/>
        </authorList>
    </citation>
    <scope>NUCLEOTIDE SEQUENCE</scope>
    <source>
        <strain evidence="10">G02</strain>
    </source>
</reference>
<name>A0AAW2KT95_SESRA</name>
<keyword evidence="4" id="KW-0540">Nuclease</keyword>
<comment type="cofactor">
    <cofactor evidence="1">
        <name>a divalent metal cation</name>
        <dbReference type="ChEBI" id="CHEBI:60240"/>
    </cofactor>
</comment>
<evidence type="ECO:0000256" key="4">
    <source>
        <dbReference type="ARBA" id="ARBA00022722"/>
    </source>
</evidence>
<protein>
    <recommendedName>
        <fullName evidence="9">DDE Tnp4 domain-containing protein</fullName>
    </recommendedName>
</protein>
<feature type="chain" id="PRO_5043867524" description="DDE Tnp4 domain-containing protein" evidence="8">
    <location>
        <begin position="27"/>
        <end position="195"/>
    </location>
</feature>
<evidence type="ECO:0000256" key="3">
    <source>
        <dbReference type="ARBA" id="ARBA00006958"/>
    </source>
</evidence>
<evidence type="ECO:0000256" key="8">
    <source>
        <dbReference type="SAM" id="SignalP"/>
    </source>
</evidence>
<keyword evidence="6" id="KW-0378">Hydrolase</keyword>
<dbReference type="EMBL" id="JACGWJ010000027">
    <property type="protein sequence ID" value="KAL0308783.1"/>
    <property type="molecule type" value="Genomic_DNA"/>
</dbReference>
<feature type="domain" description="DDE Tnp4" evidence="9">
    <location>
        <begin position="51"/>
        <end position="108"/>
    </location>
</feature>
<dbReference type="GO" id="GO:0016787">
    <property type="term" value="F:hydrolase activity"/>
    <property type="evidence" value="ECO:0007669"/>
    <property type="project" value="UniProtKB-KW"/>
</dbReference>
<evidence type="ECO:0000256" key="5">
    <source>
        <dbReference type="ARBA" id="ARBA00022723"/>
    </source>
</evidence>
<dbReference type="GO" id="GO:0046872">
    <property type="term" value="F:metal ion binding"/>
    <property type="evidence" value="ECO:0007669"/>
    <property type="project" value="UniProtKB-KW"/>
</dbReference>
<evidence type="ECO:0000259" key="9">
    <source>
        <dbReference type="Pfam" id="PF13359"/>
    </source>
</evidence>
<dbReference type="Pfam" id="PF13359">
    <property type="entry name" value="DDE_Tnp_4"/>
    <property type="match status" value="1"/>
</dbReference>
<dbReference type="InterPro" id="IPR045249">
    <property type="entry name" value="HARBI1-like"/>
</dbReference>
<keyword evidence="5" id="KW-0479">Metal-binding</keyword>
<comment type="subcellular location">
    <subcellularLocation>
        <location evidence="2">Nucleus</location>
    </subcellularLocation>
</comment>
<accession>A0AAW2KT95</accession>
<gene>
    <name evidence="10" type="ORF">Sradi_5820600</name>
</gene>
<dbReference type="GO" id="GO:0004518">
    <property type="term" value="F:nuclease activity"/>
    <property type="evidence" value="ECO:0007669"/>
    <property type="project" value="UniProtKB-KW"/>
</dbReference>
<dbReference type="PANTHER" id="PTHR22930">
    <property type="match status" value="1"/>
</dbReference>
<dbReference type="GO" id="GO:0005634">
    <property type="term" value="C:nucleus"/>
    <property type="evidence" value="ECO:0007669"/>
    <property type="project" value="UniProtKB-SubCell"/>
</dbReference>
<organism evidence="10">
    <name type="scientific">Sesamum radiatum</name>
    <name type="common">Black benniseed</name>
    <dbReference type="NCBI Taxonomy" id="300843"/>
    <lineage>
        <taxon>Eukaryota</taxon>
        <taxon>Viridiplantae</taxon>
        <taxon>Streptophyta</taxon>
        <taxon>Embryophyta</taxon>
        <taxon>Tracheophyta</taxon>
        <taxon>Spermatophyta</taxon>
        <taxon>Magnoliopsida</taxon>
        <taxon>eudicotyledons</taxon>
        <taxon>Gunneridae</taxon>
        <taxon>Pentapetalae</taxon>
        <taxon>asterids</taxon>
        <taxon>lamiids</taxon>
        <taxon>Lamiales</taxon>
        <taxon>Pedaliaceae</taxon>
        <taxon>Sesamum</taxon>
    </lineage>
</organism>
<keyword evidence="8" id="KW-0732">Signal</keyword>
<dbReference type="PANTHER" id="PTHR22930:SF293">
    <property type="entry name" value="PROTEIN ALP1-LIKE"/>
    <property type="match status" value="1"/>
</dbReference>
<reference evidence="10" key="1">
    <citation type="submission" date="2020-06" db="EMBL/GenBank/DDBJ databases">
        <authorList>
            <person name="Li T."/>
            <person name="Hu X."/>
            <person name="Zhang T."/>
            <person name="Song X."/>
            <person name="Zhang H."/>
            <person name="Dai N."/>
            <person name="Sheng W."/>
            <person name="Hou X."/>
            <person name="Wei L."/>
        </authorList>
    </citation>
    <scope>NUCLEOTIDE SEQUENCE</scope>
    <source>
        <strain evidence="10">G02</strain>
        <tissue evidence="10">Leaf</tissue>
    </source>
</reference>
<evidence type="ECO:0000256" key="6">
    <source>
        <dbReference type="ARBA" id="ARBA00022801"/>
    </source>
</evidence>
<comment type="caution">
    <text evidence="10">The sequence shown here is derived from an EMBL/GenBank/DDBJ whole genome shotgun (WGS) entry which is preliminary data.</text>
</comment>
<feature type="signal peptide" evidence="8">
    <location>
        <begin position="1"/>
        <end position="26"/>
    </location>
</feature>
<dbReference type="InterPro" id="IPR027806">
    <property type="entry name" value="HARBI1_dom"/>
</dbReference>